<evidence type="ECO:0000313" key="6">
    <source>
        <dbReference type="EMBL" id="RYO74694.1"/>
    </source>
</evidence>
<organism evidence="6 7">
    <name type="scientific">Monosporascus ibericus</name>
    <dbReference type="NCBI Taxonomy" id="155417"/>
    <lineage>
        <taxon>Eukaryota</taxon>
        <taxon>Fungi</taxon>
        <taxon>Dikarya</taxon>
        <taxon>Ascomycota</taxon>
        <taxon>Pezizomycotina</taxon>
        <taxon>Sordariomycetes</taxon>
        <taxon>Xylariomycetidae</taxon>
        <taxon>Xylariales</taxon>
        <taxon>Xylariales incertae sedis</taxon>
        <taxon>Monosporascus</taxon>
    </lineage>
</organism>
<dbReference type="SUPFAM" id="SSF47095">
    <property type="entry name" value="HMG-box"/>
    <property type="match status" value="1"/>
</dbReference>
<dbReference type="STRING" id="155417.A0A4Q4SS85"/>
<evidence type="ECO:0000259" key="5">
    <source>
        <dbReference type="PROSITE" id="PS50118"/>
    </source>
</evidence>
<keyword evidence="2 3" id="KW-0539">Nucleus</keyword>
<evidence type="ECO:0000256" key="2">
    <source>
        <dbReference type="ARBA" id="ARBA00023242"/>
    </source>
</evidence>
<feature type="region of interest" description="Disordered" evidence="4">
    <location>
        <begin position="348"/>
        <end position="367"/>
    </location>
</feature>
<feature type="compositionally biased region" description="Gly residues" evidence="4">
    <location>
        <begin position="507"/>
        <end position="526"/>
    </location>
</feature>
<dbReference type="AlphaFoldDB" id="A0A4Q4SS85"/>
<keyword evidence="1 3" id="KW-0238">DNA-binding</keyword>
<feature type="region of interest" description="Disordered" evidence="4">
    <location>
        <begin position="275"/>
        <end position="326"/>
    </location>
</feature>
<feature type="compositionally biased region" description="Polar residues" evidence="4">
    <location>
        <begin position="1"/>
        <end position="25"/>
    </location>
</feature>
<evidence type="ECO:0000256" key="4">
    <source>
        <dbReference type="SAM" id="MobiDB-lite"/>
    </source>
</evidence>
<sequence>MYGQINPNPQSGYSSPTPQYQQPEMHQSPYPYPPETYQSGYAVDNSPYPPPPETLVATPHAGYSTPATSPPTPLQSEGMRTRSGKAIRTSQASSTSRQYRADPYTKPSPKPKAKGGAKKKKQAKEDDAEFILDAPLSVLCEEMANVKEIDIDVYAKRTVEVRRNEVLRSKNGKTKRPSNAFMLYRKAYQNRAKELKKHDNHQVVSKVCGSSWKREQPAVKAYFNELARIESELHREAFPDYKFSPAKAKNKKGKEDPVDRISDADDSELELANYDYAAGQPPSRAASRGLPRYDSHPDAEYVPPGAAAGRYPDPYARHSPHQAQAQQQRIHFEGQQPSQYISSYEYSNPGRPKPQPYGSITTQGQYAQRTAAGMTHQMYLHQHPHHQHPHYPPNVARMPYAHIENVYMHRTDSPVGATYAGGSPVMQPHHADRYGGMVSTMYGAPPHHHYQQHPHPHHQHGLAPPPPRQQQQPQNIDPSLMPAPLPHQQEEHVGSSDPFDGPLGIYGADGGGGGGGYPDDGLGVHGGQFHAYPLDPHQPLSSLDYPGAGPDPVYQPTPAEADTPYSSYQQQLAGEEQGARALEPHTGDESDLWKIAPTSLEDPFDFDLLDHKSPRHTEDGGNAAAGGGSTTANDGSGT</sequence>
<reference evidence="6 7" key="1">
    <citation type="submission" date="2018-06" db="EMBL/GenBank/DDBJ databases">
        <title>Complete Genomes of Monosporascus.</title>
        <authorList>
            <person name="Robinson A.J."/>
            <person name="Natvig D.O."/>
        </authorList>
    </citation>
    <scope>NUCLEOTIDE SEQUENCE [LARGE SCALE GENOMIC DNA]</scope>
    <source>
        <strain evidence="6 7">CBS 110550</strain>
    </source>
</reference>
<dbReference type="Pfam" id="PF00505">
    <property type="entry name" value="HMG_box"/>
    <property type="match status" value="1"/>
</dbReference>
<proteinExistence type="predicted"/>
<feature type="compositionally biased region" description="Basic residues" evidence="4">
    <location>
        <begin position="109"/>
        <end position="122"/>
    </location>
</feature>
<evidence type="ECO:0000256" key="3">
    <source>
        <dbReference type="PROSITE-ProRule" id="PRU00267"/>
    </source>
</evidence>
<dbReference type="OrthoDB" id="2307332at2759"/>
<dbReference type="Proteomes" id="UP000293360">
    <property type="component" value="Unassembled WGS sequence"/>
</dbReference>
<dbReference type="PANTHER" id="PTHR45789">
    <property type="entry name" value="FI18025P1"/>
    <property type="match status" value="1"/>
</dbReference>
<comment type="caution">
    <text evidence="6">The sequence shown here is derived from an EMBL/GenBank/DDBJ whole genome shotgun (WGS) entry which is preliminary data.</text>
</comment>
<dbReference type="PROSITE" id="PS50118">
    <property type="entry name" value="HMG_BOX_2"/>
    <property type="match status" value="1"/>
</dbReference>
<feature type="region of interest" description="Disordered" evidence="4">
    <location>
        <begin position="437"/>
        <end position="638"/>
    </location>
</feature>
<feature type="compositionally biased region" description="Polar residues" evidence="4">
    <location>
        <begin position="88"/>
        <end position="98"/>
    </location>
</feature>
<dbReference type="InterPro" id="IPR036910">
    <property type="entry name" value="HMG_box_dom_sf"/>
</dbReference>
<dbReference type="GO" id="GO:0005634">
    <property type="term" value="C:nucleus"/>
    <property type="evidence" value="ECO:0007669"/>
    <property type="project" value="UniProtKB-UniRule"/>
</dbReference>
<evidence type="ECO:0000256" key="1">
    <source>
        <dbReference type="ARBA" id="ARBA00023125"/>
    </source>
</evidence>
<feature type="compositionally biased region" description="Polar residues" evidence="4">
    <location>
        <begin position="358"/>
        <end position="367"/>
    </location>
</feature>
<feature type="compositionally biased region" description="Basic residues" evidence="4">
    <location>
        <begin position="446"/>
        <end position="460"/>
    </location>
</feature>
<feature type="domain" description="HMG box" evidence="5">
    <location>
        <begin position="174"/>
        <end position="242"/>
    </location>
</feature>
<keyword evidence="7" id="KW-1185">Reference proteome</keyword>
<feature type="compositionally biased region" description="Basic and acidic residues" evidence="4">
    <location>
        <begin position="608"/>
        <end position="619"/>
    </location>
</feature>
<gene>
    <name evidence="6" type="ORF">DL764_010751</name>
</gene>
<feature type="compositionally biased region" description="Basic and acidic residues" evidence="4">
    <location>
        <begin position="582"/>
        <end position="592"/>
    </location>
</feature>
<dbReference type="EMBL" id="QJNU01001580">
    <property type="protein sequence ID" value="RYO74694.1"/>
    <property type="molecule type" value="Genomic_DNA"/>
</dbReference>
<dbReference type="InterPro" id="IPR009071">
    <property type="entry name" value="HMG_box_dom"/>
</dbReference>
<feature type="DNA-binding region" description="HMG box" evidence="3">
    <location>
        <begin position="174"/>
        <end position="242"/>
    </location>
</feature>
<dbReference type="CDD" id="cd01389">
    <property type="entry name" value="HMG-box_ROX1-like"/>
    <property type="match status" value="1"/>
</dbReference>
<dbReference type="SMART" id="SM00398">
    <property type="entry name" value="HMG"/>
    <property type="match status" value="1"/>
</dbReference>
<dbReference type="GO" id="GO:0000981">
    <property type="term" value="F:DNA-binding transcription factor activity, RNA polymerase II-specific"/>
    <property type="evidence" value="ECO:0007669"/>
    <property type="project" value="TreeGrafter"/>
</dbReference>
<feature type="region of interest" description="Disordered" evidence="4">
    <location>
        <begin position="1"/>
        <end position="127"/>
    </location>
</feature>
<dbReference type="Gene3D" id="1.10.30.10">
    <property type="entry name" value="High mobility group box domain"/>
    <property type="match status" value="1"/>
</dbReference>
<evidence type="ECO:0000313" key="7">
    <source>
        <dbReference type="Proteomes" id="UP000293360"/>
    </source>
</evidence>
<dbReference type="GO" id="GO:0000978">
    <property type="term" value="F:RNA polymerase II cis-regulatory region sequence-specific DNA binding"/>
    <property type="evidence" value="ECO:0007669"/>
    <property type="project" value="TreeGrafter"/>
</dbReference>
<name>A0A4Q4SS85_9PEZI</name>
<dbReference type="PANTHER" id="PTHR45789:SF2">
    <property type="entry name" value="FI18025P1"/>
    <property type="match status" value="1"/>
</dbReference>
<protein>
    <recommendedName>
        <fullName evidence="5">HMG box domain-containing protein</fullName>
    </recommendedName>
</protein>
<accession>A0A4Q4SS85</accession>
<dbReference type="InterPro" id="IPR051356">
    <property type="entry name" value="SOX/SOX-like_TF"/>
</dbReference>